<dbReference type="InterPro" id="IPR026906">
    <property type="entry name" value="LRR_5"/>
</dbReference>
<sequence length="842" mass="92786">MSANINARVKARKAGKQNKDVGESALGISTSSQTRRAIARRTSGLNKDLIVYRNTLGGIGRYRSQFSTSADGCQKENKQEEEDFTFTIITGKRGLGFGNAHLTEVTEIKRNNFGKILEESVFTQMLPTQSDILSVIIGNIITTISNETFKDAYHMHTVTFNPVSQVKTIGESAFSNCSSLPKIDFPSSLTTISDNAFINCSRLRKIVFIKNLESLSLGSDSFTGIANNVNDGDDYGNRPIDLLTPNNSLFSIGFVNQQLIISSNNSEPSRLEFFKATDGSGIYIFNNDINNHDDITIGDWNNYNILAFGNNLIICYDNTTTSTSLVITNPSKNKFIKRVLRTTSNSLTFTAPNSEFGTLTSIHIGDQYTSIDSNAFLDMRDLTQVTFGNNSSLTSIGASAFSNTGITRIEIPEKVTNISANAFKNSNNLYHITFLGDPNNIIFGDKAFFDISHSLMVVYDKYTFTNEAFKIIFNATKVDYIPLYNATFSLQRSDDDNEILVLLNNNITDISGGIGSIEFEIKGLSNIDASDISIDPTLDTIAQSFSTASGATPFNYTLTVEARPRRGSKKITILQPAQTTTTTAIGVGYLIQFTGLTFPNDYMRPFGQNSLGQDNSGVLLRINAEKIAPNTRISFDRDSSMFTKYSGDVDAGPTSTYRNTNSENIFNIPNEVSLGDELIYIPFYRDVPHLRVFGYDKQLTIVLPSIHKLNSHLSYSLIGNERGIQGTIIIDLDGNLDQSITPPGNNINGEENNDGILVKYNGTSKITLGKSDDTELTFRANENTPAVYHIFDNVPEDKTIPTVKKVTWSNPILANPGSDGQTAQLSYNSDQNQEYVQLITLN</sequence>
<evidence type="ECO:0000313" key="2">
    <source>
        <dbReference type="EMBL" id="QHS84544.1"/>
    </source>
</evidence>
<accession>A0A6C0AXH9</accession>
<dbReference type="AlphaFoldDB" id="A0A6C0AXH9"/>
<proteinExistence type="predicted"/>
<dbReference type="InterPro" id="IPR032675">
    <property type="entry name" value="LRR_dom_sf"/>
</dbReference>
<dbReference type="EMBL" id="MN738809">
    <property type="protein sequence ID" value="QHS84544.1"/>
    <property type="molecule type" value="Genomic_DNA"/>
</dbReference>
<dbReference type="PANTHER" id="PTHR45661:SF3">
    <property type="entry name" value="IG-LIKE DOMAIN-CONTAINING PROTEIN"/>
    <property type="match status" value="1"/>
</dbReference>
<feature type="region of interest" description="Disordered" evidence="1">
    <location>
        <begin position="1"/>
        <end position="24"/>
    </location>
</feature>
<reference evidence="2" key="1">
    <citation type="journal article" date="2020" name="Nature">
        <title>Giant virus diversity and host interactions through global metagenomics.</title>
        <authorList>
            <person name="Schulz F."/>
            <person name="Roux S."/>
            <person name="Paez-Espino D."/>
            <person name="Jungbluth S."/>
            <person name="Walsh D.A."/>
            <person name="Denef V.J."/>
            <person name="McMahon K.D."/>
            <person name="Konstantinidis K.T."/>
            <person name="Eloe-Fadrosh E.A."/>
            <person name="Kyrpides N.C."/>
            <person name="Woyke T."/>
        </authorList>
    </citation>
    <scope>NUCLEOTIDE SEQUENCE</scope>
    <source>
        <strain evidence="2">GVMAG-S-ERX556022-25</strain>
    </source>
</reference>
<dbReference type="Gene3D" id="3.80.10.10">
    <property type="entry name" value="Ribonuclease Inhibitor"/>
    <property type="match status" value="2"/>
</dbReference>
<dbReference type="SUPFAM" id="SSF52058">
    <property type="entry name" value="L domain-like"/>
    <property type="match status" value="2"/>
</dbReference>
<dbReference type="Pfam" id="PF13306">
    <property type="entry name" value="LRR_5"/>
    <property type="match status" value="2"/>
</dbReference>
<dbReference type="InterPro" id="IPR053139">
    <property type="entry name" value="Surface_bspA-like"/>
</dbReference>
<protein>
    <submittedName>
        <fullName evidence="2">Uncharacterized protein</fullName>
    </submittedName>
</protein>
<evidence type="ECO:0000256" key="1">
    <source>
        <dbReference type="SAM" id="MobiDB-lite"/>
    </source>
</evidence>
<name>A0A6C0AXH9_9ZZZZ</name>
<dbReference type="PANTHER" id="PTHR45661">
    <property type="entry name" value="SURFACE ANTIGEN"/>
    <property type="match status" value="1"/>
</dbReference>
<organism evidence="2">
    <name type="scientific">viral metagenome</name>
    <dbReference type="NCBI Taxonomy" id="1070528"/>
    <lineage>
        <taxon>unclassified sequences</taxon>
        <taxon>metagenomes</taxon>
        <taxon>organismal metagenomes</taxon>
    </lineage>
</organism>